<organism evidence="1 2">
    <name type="scientific">Brucella rhizosphaerae</name>
    <dbReference type="NCBI Taxonomy" id="571254"/>
    <lineage>
        <taxon>Bacteria</taxon>
        <taxon>Pseudomonadati</taxon>
        <taxon>Pseudomonadota</taxon>
        <taxon>Alphaproteobacteria</taxon>
        <taxon>Hyphomicrobiales</taxon>
        <taxon>Brucellaceae</taxon>
        <taxon>Brucella/Ochrobactrum group</taxon>
        <taxon>Brucella</taxon>
    </lineage>
</organism>
<reference evidence="1 2" key="1">
    <citation type="submission" date="2017-07" db="EMBL/GenBank/DDBJ databases">
        <title>Phylogenetic study on the rhizospheric bacterium Ochrobactrum sp. A44.</title>
        <authorList>
            <person name="Krzyzanowska D.M."/>
            <person name="Ossowicki A."/>
            <person name="Rajewska M."/>
            <person name="Maciag T."/>
            <person name="Kaczynski Z."/>
            <person name="Czerwicka M."/>
            <person name="Jafra S."/>
        </authorList>
    </citation>
    <scope>NUCLEOTIDE SEQUENCE [LARGE SCALE GENOMIC DNA]</scope>
    <source>
        <strain evidence="1 2">PR17</strain>
    </source>
</reference>
<evidence type="ECO:0000313" key="2">
    <source>
        <dbReference type="Proteomes" id="UP000216345"/>
    </source>
</evidence>
<accession>A0A256FPW3</accession>
<sequence>MAAERCPIAVPVSSETVLPFGSFWDFDHILGRNLGAYLCWFRLSVF</sequence>
<dbReference type="Proteomes" id="UP000216345">
    <property type="component" value="Unassembled WGS sequence"/>
</dbReference>
<comment type="caution">
    <text evidence="1">The sequence shown here is derived from an EMBL/GenBank/DDBJ whole genome shotgun (WGS) entry which is preliminary data.</text>
</comment>
<keyword evidence="2" id="KW-1185">Reference proteome</keyword>
<protein>
    <submittedName>
        <fullName evidence="1">Uncharacterized protein</fullName>
    </submittedName>
</protein>
<gene>
    <name evidence="1" type="ORF">CEV32_4115</name>
</gene>
<proteinExistence type="predicted"/>
<dbReference type="AlphaFoldDB" id="A0A256FPW3"/>
<name>A0A256FPW3_9HYPH</name>
<dbReference type="EMBL" id="NNRK01000021">
    <property type="protein sequence ID" value="OYR16800.1"/>
    <property type="molecule type" value="Genomic_DNA"/>
</dbReference>
<evidence type="ECO:0000313" key="1">
    <source>
        <dbReference type="EMBL" id="OYR16800.1"/>
    </source>
</evidence>